<evidence type="ECO:0008006" key="3">
    <source>
        <dbReference type="Google" id="ProtNLM"/>
    </source>
</evidence>
<gene>
    <name evidence="1" type="ordered locus">Sbal195_4549</name>
</gene>
<keyword evidence="1" id="KW-0614">Plasmid</keyword>
<dbReference type="KEGG" id="sbn:Sbal195_4549"/>
<dbReference type="EMBL" id="CP000892">
    <property type="protein sequence ID" value="ABX51706.1"/>
    <property type="molecule type" value="Genomic_DNA"/>
</dbReference>
<sequence>MAWPAAVIWMSFIFRSEVRALLSRVSSFKYKDVEASFGQRLEKAENDARLIQSPTKAKDSESENSQIEQLLRISEVSPRAAVVEAWTLIETAAIKNGLVMGGVMKRTNPKMILTHLEKSGKFSPESLKLINELRQIRNNASHLPDFAVTQSDAERYLELAVKGAAVISAANC</sequence>
<dbReference type="HOGENOM" id="CLU_111607_0_0_6"/>
<name>A9L6C4_SHEB9</name>
<evidence type="ECO:0000313" key="2">
    <source>
        <dbReference type="Proteomes" id="UP000000770"/>
    </source>
</evidence>
<dbReference type="AlphaFoldDB" id="A9L6C4"/>
<geneLocation type="plasmid" evidence="1 2">
    <name>pS19501</name>
</geneLocation>
<proteinExistence type="predicted"/>
<evidence type="ECO:0000313" key="1">
    <source>
        <dbReference type="EMBL" id="ABX51706.1"/>
    </source>
</evidence>
<accession>A9L6C4</accession>
<organism evidence="1 2">
    <name type="scientific">Shewanella baltica (strain OS195)</name>
    <dbReference type="NCBI Taxonomy" id="399599"/>
    <lineage>
        <taxon>Bacteria</taxon>
        <taxon>Pseudomonadati</taxon>
        <taxon>Pseudomonadota</taxon>
        <taxon>Gammaproteobacteria</taxon>
        <taxon>Alteromonadales</taxon>
        <taxon>Shewanellaceae</taxon>
        <taxon>Shewanella</taxon>
    </lineage>
</organism>
<reference evidence="1 2" key="1">
    <citation type="submission" date="2007-11" db="EMBL/GenBank/DDBJ databases">
        <title>Complete sequence of plasmid1 pS19501 of Shewanella baltica OS195.</title>
        <authorList>
            <consortium name="US DOE Joint Genome Institute"/>
            <person name="Copeland A."/>
            <person name="Lucas S."/>
            <person name="Lapidus A."/>
            <person name="Barry K."/>
            <person name="Glavina del Rio T."/>
            <person name="Dalin E."/>
            <person name="Tice H."/>
            <person name="Pitluck S."/>
            <person name="Chain P."/>
            <person name="Malfatti S."/>
            <person name="Shin M."/>
            <person name="Vergez L."/>
            <person name="Schmutz J."/>
            <person name="Larimer F."/>
            <person name="Land M."/>
            <person name="Hauser L."/>
            <person name="Kyrpides N."/>
            <person name="Kim E."/>
            <person name="Brettar I."/>
            <person name="Rodrigues J."/>
            <person name="Konstantinidis K."/>
            <person name="Klappenbach J."/>
            <person name="Hofle M."/>
            <person name="Tiedje J."/>
            <person name="Richardson P."/>
        </authorList>
    </citation>
    <scope>NUCLEOTIDE SEQUENCE [LARGE SCALE GENOMIC DNA]</scope>
    <source>
        <strain evidence="2">OS195</strain>
        <plasmid evidence="2">Plasmid pS19501</plasmid>
    </source>
</reference>
<dbReference type="Proteomes" id="UP000000770">
    <property type="component" value="Plasmid pS19501"/>
</dbReference>
<protein>
    <recommendedName>
        <fullName evidence="3">DUF4145 domain-containing protein</fullName>
    </recommendedName>
</protein>